<gene>
    <name evidence="2" type="ORF">EFE23_17005</name>
</gene>
<feature type="region of interest" description="Disordered" evidence="1">
    <location>
        <begin position="226"/>
        <end position="247"/>
    </location>
</feature>
<sequence>MQEDAAPFFIGPHRFDAEDDPTRPVLDRRYALVPEPGEQLLEQHRIRVAGHLLGPTESDRAWSLPGPATVTVTDRRLAYVCTGSELSPVPGRDGRTGARHRRLVRLSRLVSGQIRWQWPSRLELVDGPDGGAELLVVCDALRTIRQPALALAGPGTLITALARQVRRSVAAFRLVHPELVDLSPPERDTLLLRVGGAPEPARGAVTLPGSLPVEFLSRDDYYRPAGAETSAWPDQASDARGRPGSAC</sequence>
<name>A0ABX9WDQ4_9ACTN</name>
<protein>
    <submittedName>
        <fullName evidence="2">Uncharacterized protein</fullName>
    </submittedName>
</protein>
<dbReference type="EMBL" id="RJLN01000046">
    <property type="protein sequence ID" value="RNL97947.1"/>
    <property type="molecule type" value="Genomic_DNA"/>
</dbReference>
<accession>A0ABX9WDQ4</accession>
<keyword evidence="3" id="KW-1185">Reference proteome</keyword>
<proteinExistence type="predicted"/>
<evidence type="ECO:0000313" key="2">
    <source>
        <dbReference type="EMBL" id="RNL97947.1"/>
    </source>
</evidence>
<dbReference type="Proteomes" id="UP000280698">
    <property type="component" value="Unassembled WGS sequence"/>
</dbReference>
<organism evidence="2 3">
    <name type="scientific">Micromonospora solifontis</name>
    <dbReference type="NCBI Taxonomy" id="2487138"/>
    <lineage>
        <taxon>Bacteria</taxon>
        <taxon>Bacillati</taxon>
        <taxon>Actinomycetota</taxon>
        <taxon>Actinomycetes</taxon>
        <taxon>Micromonosporales</taxon>
        <taxon>Micromonosporaceae</taxon>
        <taxon>Micromonospora</taxon>
    </lineage>
</organism>
<reference evidence="2 3" key="1">
    <citation type="submission" date="2018-11" db="EMBL/GenBank/DDBJ databases">
        <title>Micromonospora sp. PPF5-17, a new actinomycetes isolated from a hot spring soil.</title>
        <authorList>
            <person name="Thawai C."/>
        </authorList>
    </citation>
    <scope>NUCLEOTIDE SEQUENCE [LARGE SCALE GENOMIC DNA]</scope>
    <source>
        <strain evidence="2 3">PPF5-17</strain>
    </source>
</reference>
<dbReference type="RefSeq" id="WP_123241932.1">
    <property type="nucleotide sequence ID" value="NZ_JAAHBY010000046.1"/>
</dbReference>
<evidence type="ECO:0000256" key="1">
    <source>
        <dbReference type="SAM" id="MobiDB-lite"/>
    </source>
</evidence>
<comment type="caution">
    <text evidence="2">The sequence shown here is derived from an EMBL/GenBank/DDBJ whole genome shotgun (WGS) entry which is preliminary data.</text>
</comment>
<evidence type="ECO:0000313" key="3">
    <source>
        <dbReference type="Proteomes" id="UP000280698"/>
    </source>
</evidence>